<keyword evidence="5" id="KW-1185">Reference proteome</keyword>
<feature type="non-terminal residue" evidence="4">
    <location>
        <position position="216"/>
    </location>
</feature>
<protein>
    <submittedName>
        <fullName evidence="4">IS5 family transposase</fullName>
    </submittedName>
</protein>
<dbReference type="AlphaFoldDB" id="A0A5B2V706"/>
<reference evidence="4 5" key="1">
    <citation type="submission" date="2019-09" db="EMBL/GenBank/DDBJ databases">
        <title>Salinarimonas rosea gen. nov., sp. nov., a new member of the a-2 subgroup of the Proteobacteria.</title>
        <authorList>
            <person name="Liu J."/>
        </authorList>
    </citation>
    <scope>NUCLEOTIDE SEQUENCE [LARGE SCALE GENOMIC DNA]</scope>
    <source>
        <strain evidence="4 5">BN140002</strain>
    </source>
</reference>
<sequence length="216" mass="23675">MPCEAGPRSTQDVCHSPPEVSGASFEARSARTSESDSEWGWLIVGPCGPLVVATPRRPGDGLDHDHPRAACARSAALRKRPHRRRVGLDRAGSARPAPRGRRRTTSLRAVVDALLYILTTGCQWRLLPQGTFPPRSTVQRYFYGWRDTGVWERLNRRLVEQARTGQGRPPCPTLAIIDSQSVATTESGGPRGTDAAKRVKGRKRHIVTDTGGLVLQ</sequence>
<feature type="region of interest" description="Disordered" evidence="1">
    <location>
        <begin position="182"/>
        <end position="203"/>
    </location>
</feature>
<dbReference type="EMBL" id="VUOA01000049">
    <property type="protein sequence ID" value="KAA2234182.1"/>
    <property type="molecule type" value="Genomic_DNA"/>
</dbReference>
<reference evidence="4 5" key="2">
    <citation type="submission" date="2019-09" db="EMBL/GenBank/DDBJ databases">
        <authorList>
            <person name="Jin C."/>
        </authorList>
    </citation>
    <scope>NUCLEOTIDE SEQUENCE [LARGE SCALE GENOMIC DNA]</scope>
    <source>
        <strain evidence="4 5">BN140002</strain>
    </source>
</reference>
<dbReference type="NCBIfam" id="NF033580">
    <property type="entry name" value="transpos_IS5_3"/>
    <property type="match status" value="1"/>
</dbReference>
<comment type="caution">
    <text evidence="4">The sequence shown here is derived from an EMBL/GenBank/DDBJ whole genome shotgun (WGS) entry which is preliminary data.</text>
</comment>
<feature type="domain" description="Transposase IS4-like" evidence="2">
    <location>
        <begin position="170"/>
        <end position="215"/>
    </location>
</feature>
<dbReference type="OrthoDB" id="9798237at2"/>
<dbReference type="PANTHER" id="PTHR30007:SF0">
    <property type="entry name" value="TRANSPOSASE"/>
    <property type="match status" value="1"/>
</dbReference>
<proteinExistence type="predicted"/>
<dbReference type="PANTHER" id="PTHR30007">
    <property type="entry name" value="PHP DOMAIN PROTEIN"/>
    <property type="match status" value="1"/>
</dbReference>
<dbReference type="GO" id="GO:0003677">
    <property type="term" value="F:DNA binding"/>
    <property type="evidence" value="ECO:0007669"/>
    <property type="project" value="InterPro"/>
</dbReference>
<dbReference type="Proteomes" id="UP000323142">
    <property type="component" value="Unassembled WGS sequence"/>
</dbReference>
<evidence type="ECO:0000313" key="5">
    <source>
        <dbReference type="Proteomes" id="UP000323142"/>
    </source>
</evidence>
<dbReference type="Pfam" id="PF01609">
    <property type="entry name" value="DDE_Tnp_1"/>
    <property type="match status" value="1"/>
</dbReference>
<evidence type="ECO:0000256" key="1">
    <source>
        <dbReference type="SAM" id="MobiDB-lite"/>
    </source>
</evidence>
<dbReference type="GO" id="GO:0004803">
    <property type="term" value="F:transposase activity"/>
    <property type="evidence" value="ECO:0007669"/>
    <property type="project" value="InterPro"/>
</dbReference>
<dbReference type="InterPro" id="IPR025161">
    <property type="entry name" value="IS402-like_dom"/>
</dbReference>
<evidence type="ECO:0000313" key="4">
    <source>
        <dbReference type="EMBL" id="KAA2234182.1"/>
    </source>
</evidence>
<evidence type="ECO:0000259" key="3">
    <source>
        <dbReference type="Pfam" id="PF13340"/>
    </source>
</evidence>
<evidence type="ECO:0000259" key="2">
    <source>
        <dbReference type="Pfam" id="PF01609"/>
    </source>
</evidence>
<name>A0A5B2V706_9HYPH</name>
<organism evidence="4 5">
    <name type="scientific">Salinarimonas soli</name>
    <dbReference type="NCBI Taxonomy" id="1638099"/>
    <lineage>
        <taxon>Bacteria</taxon>
        <taxon>Pseudomonadati</taxon>
        <taxon>Pseudomonadota</taxon>
        <taxon>Alphaproteobacteria</taxon>
        <taxon>Hyphomicrobiales</taxon>
        <taxon>Salinarimonadaceae</taxon>
        <taxon>Salinarimonas</taxon>
    </lineage>
</organism>
<dbReference type="InterPro" id="IPR002559">
    <property type="entry name" value="Transposase_11"/>
</dbReference>
<feature type="domain" description="Insertion element IS402-like" evidence="3">
    <location>
        <begin position="96"/>
        <end position="154"/>
    </location>
</feature>
<accession>A0A5B2V706</accession>
<feature type="region of interest" description="Disordered" evidence="1">
    <location>
        <begin position="1"/>
        <end position="35"/>
    </location>
</feature>
<dbReference type="GO" id="GO:0006313">
    <property type="term" value="P:DNA transposition"/>
    <property type="evidence" value="ECO:0007669"/>
    <property type="project" value="InterPro"/>
</dbReference>
<dbReference type="Pfam" id="PF13340">
    <property type="entry name" value="DUF4096"/>
    <property type="match status" value="1"/>
</dbReference>
<feature type="region of interest" description="Disordered" evidence="1">
    <location>
        <begin position="82"/>
        <end position="104"/>
    </location>
</feature>
<gene>
    <name evidence="4" type="ORF">F0L46_24195</name>
</gene>